<comment type="catalytic activity">
    <reaction evidence="1 7">
        <text>dTDP-4-dehydro-6-deoxy-alpha-D-glucose = dTDP-4-dehydro-beta-L-rhamnose</text>
        <dbReference type="Rhea" id="RHEA:16969"/>
        <dbReference type="ChEBI" id="CHEBI:57649"/>
        <dbReference type="ChEBI" id="CHEBI:62830"/>
        <dbReference type="EC" id="5.1.3.13"/>
    </reaction>
</comment>
<organism evidence="8 9">
    <name type="scientific">Thalassospira lohafexi</name>
    <dbReference type="NCBI Taxonomy" id="744227"/>
    <lineage>
        <taxon>Bacteria</taxon>
        <taxon>Pseudomonadati</taxon>
        <taxon>Pseudomonadota</taxon>
        <taxon>Alphaproteobacteria</taxon>
        <taxon>Rhodospirillales</taxon>
        <taxon>Thalassospiraceae</taxon>
        <taxon>Thalassospira</taxon>
    </lineage>
</organism>
<dbReference type="InterPro" id="IPR000888">
    <property type="entry name" value="RmlC-like"/>
</dbReference>
<evidence type="ECO:0000313" key="9">
    <source>
        <dbReference type="Proteomes" id="UP000233332"/>
    </source>
</evidence>
<dbReference type="GO" id="GO:0008830">
    <property type="term" value="F:dTDP-4-dehydrorhamnose 3,5-epimerase activity"/>
    <property type="evidence" value="ECO:0007669"/>
    <property type="project" value="UniProtKB-UniRule"/>
</dbReference>
<feature type="active site" description="Proton donor" evidence="5">
    <location>
        <position position="132"/>
    </location>
</feature>
<dbReference type="PANTHER" id="PTHR21047:SF2">
    <property type="entry name" value="THYMIDINE DIPHOSPHO-4-KETO-RHAMNOSE 3,5-EPIMERASE"/>
    <property type="match status" value="1"/>
</dbReference>
<dbReference type="CDD" id="cd00438">
    <property type="entry name" value="cupin_RmlC"/>
    <property type="match status" value="1"/>
</dbReference>
<sequence>MKITKTEIPGVELINLEKHEDDRGFFARTFCAEELSQNGHDFEIKQANLSFNYKAGTLRGMHYQKSPVGDPKIVRCIAGRIIDIVIDLRKDSPTYCKWTAEELSATNRKSFIIPQGCAHGFLTLEPDTEVLYLMGAPFVPELAAGVRWNDPAFAITWPENPTIINNRDANYPDYEPQK</sequence>
<gene>
    <name evidence="8" type="primary">rfbC</name>
    <name evidence="8" type="ORF">COO92_15425</name>
</gene>
<dbReference type="UniPathway" id="UPA00124"/>
<dbReference type="Gene3D" id="2.60.120.10">
    <property type="entry name" value="Jelly Rolls"/>
    <property type="match status" value="1"/>
</dbReference>
<protein>
    <recommendedName>
        <fullName evidence="4 7">dTDP-4-dehydrorhamnose 3,5-epimerase</fullName>
        <ecNumber evidence="3 7">5.1.3.13</ecNumber>
    </recommendedName>
    <alternativeName>
        <fullName evidence="7">Thymidine diphospho-4-keto-rhamnose 3,5-epimerase</fullName>
    </alternativeName>
</protein>
<dbReference type="InterPro" id="IPR014710">
    <property type="entry name" value="RmlC-like_jellyroll"/>
</dbReference>
<dbReference type="GO" id="GO:0000271">
    <property type="term" value="P:polysaccharide biosynthetic process"/>
    <property type="evidence" value="ECO:0007669"/>
    <property type="project" value="TreeGrafter"/>
</dbReference>
<dbReference type="EMBL" id="NXGX01000006">
    <property type="protein sequence ID" value="PKR57343.1"/>
    <property type="molecule type" value="Genomic_DNA"/>
</dbReference>
<evidence type="ECO:0000256" key="7">
    <source>
        <dbReference type="RuleBase" id="RU364069"/>
    </source>
</evidence>
<evidence type="ECO:0000256" key="4">
    <source>
        <dbReference type="ARBA" id="ARBA00019595"/>
    </source>
</evidence>
<evidence type="ECO:0000256" key="3">
    <source>
        <dbReference type="ARBA" id="ARBA00012098"/>
    </source>
</evidence>
<dbReference type="GO" id="GO:0019305">
    <property type="term" value="P:dTDP-rhamnose biosynthetic process"/>
    <property type="evidence" value="ECO:0007669"/>
    <property type="project" value="UniProtKB-UniRule"/>
</dbReference>
<dbReference type="EC" id="5.1.3.13" evidence="3 7"/>
<comment type="similarity">
    <text evidence="7">Belongs to the dTDP-4-dehydrorhamnose 3,5-epimerase family.</text>
</comment>
<comment type="subunit">
    <text evidence="7">Homodimer.</text>
</comment>
<dbReference type="Proteomes" id="UP000233332">
    <property type="component" value="Unassembled WGS sequence"/>
</dbReference>
<dbReference type="SUPFAM" id="SSF51182">
    <property type="entry name" value="RmlC-like cupins"/>
    <property type="match status" value="1"/>
</dbReference>
<keyword evidence="7" id="KW-0413">Isomerase</keyword>
<feature type="active site" description="Proton acceptor" evidence="5">
    <location>
        <position position="62"/>
    </location>
</feature>
<evidence type="ECO:0000256" key="1">
    <source>
        <dbReference type="ARBA" id="ARBA00001298"/>
    </source>
</evidence>
<comment type="function">
    <text evidence="2 7">Catalyzes the epimerization of the C3' and C5'positions of dTDP-6-deoxy-D-xylo-4-hexulose, forming dTDP-6-deoxy-L-lyxo-4-hexulose.</text>
</comment>
<evidence type="ECO:0000256" key="6">
    <source>
        <dbReference type="PIRSR" id="PIRSR600888-3"/>
    </source>
</evidence>
<dbReference type="GO" id="GO:0005829">
    <property type="term" value="C:cytosol"/>
    <property type="evidence" value="ECO:0007669"/>
    <property type="project" value="TreeGrafter"/>
</dbReference>
<dbReference type="NCBIfam" id="TIGR01221">
    <property type="entry name" value="rmlC"/>
    <property type="match status" value="1"/>
</dbReference>
<dbReference type="RefSeq" id="WP_101303534.1">
    <property type="nucleotide sequence ID" value="NZ_NXGX01000006.1"/>
</dbReference>
<evidence type="ECO:0000256" key="2">
    <source>
        <dbReference type="ARBA" id="ARBA00001997"/>
    </source>
</evidence>
<name>A0A2N3L3E0_9PROT</name>
<keyword evidence="9" id="KW-1185">Reference proteome</keyword>
<proteinExistence type="inferred from homology"/>
<dbReference type="PANTHER" id="PTHR21047">
    <property type="entry name" value="DTDP-6-DEOXY-D-GLUCOSE-3,5 EPIMERASE"/>
    <property type="match status" value="1"/>
</dbReference>
<comment type="pathway">
    <text evidence="7">Carbohydrate biosynthesis; dTDP-L-rhamnose biosynthesis.</text>
</comment>
<reference evidence="8 9" key="1">
    <citation type="submission" date="2017-09" db="EMBL/GenBank/DDBJ databases">
        <title>Biodiversity and function of Thalassospira species in the particle-attached aromatic-hydrocarbon-degrading consortia from the surface seawater of the China South Sea.</title>
        <authorList>
            <person name="Dong C."/>
            <person name="Lai Q."/>
            <person name="Shao Z."/>
        </authorList>
    </citation>
    <scope>NUCLEOTIDE SEQUENCE [LARGE SCALE GENOMIC DNA]</scope>
    <source>
        <strain evidence="8 9">139Z-12</strain>
    </source>
</reference>
<evidence type="ECO:0000313" key="8">
    <source>
        <dbReference type="EMBL" id="PKR57343.1"/>
    </source>
</evidence>
<evidence type="ECO:0000256" key="5">
    <source>
        <dbReference type="PIRSR" id="PIRSR600888-1"/>
    </source>
</evidence>
<dbReference type="AlphaFoldDB" id="A0A2N3L3E0"/>
<comment type="caution">
    <text evidence="8">The sequence shown here is derived from an EMBL/GenBank/DDBJ whole genome shotgun (WGS) entry which is preliminary data.</text>
</comment>
<accession>A0A2N3L3E0</accession>
<dbReference type="Pfam" id="PF00908">
    <property type="entry name" value="dTDP_sugar_isom"/>
    <property type="match status" value="1"/>
</dbReference>
<feature type="site" description="Participates in a stacking interaction with the thymidine ring of dTDP-4-oxo-6-deoxyglucose" evidence="6">
    <location>
        <position position="138"/>
    </location>
</feature>
<dbReference type="InterPro" id="IPR011051">
    <property type="entry name" value="RmlC_Cupin_sf"/>
</dbReference>